<evidence type="ECO:0000256" key="2">
    <source>
        <dbReference type="ARBA" id="ARBA00022692"/>
    </source>
</evidence>
<dbReference type="EMBL" id="BSSA01000002">
    <property type="protein sequence ID" value="GLW68583.1"/>
    <property type="molecule type" value="Genomic_DNA"/>
</dbReference>
<feature type="transmembrane region" description="Helical" evidence="5">
    <location>
        <begin position="45"/>
        <end position="66"/>
    </location>
</feature>
<feature type="transmembrane region" description="Helical" evidence="5">
    <location>
        <begin position="115"/>
        <end position="135"/>
    </location>
</feature>
<evidence type="ECO:0000256" key="3">
    <source>
        <dbReference type="ARBA" id="ARBA00022989"/>
    </source>
</evidence>
<feature type="domain" description="Methylamine utilisation protein MauE" evidence="6">
    <location>
        <begin position="4"/>
        <end position="130"/>
    </location>
</feature>
<dbReference type="AlphaFoldDB" id="A0A9W6UZT8"/>
<comment type="subcellular location">
    <subcellularLocation>
        <location evidence="1">Membrane</location>
        <topology evidence="1">Multi-pass membrane protein</topology>
    </subcellularLocation>
</comment>
<comment type="caution">
    <text evidence="7">The sequence shown here is derived from an EMBL/GenBank/DDBJ whole genome shotgun (WGS) entry which is preliminary data.</text>
</comment>
<accession>A0A9W6UZT8</accession>
<protein>
    <recommendedName>
        <fullName evidence="6">Methylamine utilisation protein MauE domain-containing protein</fullName>
    </recommendedName>
</protein>
<evidence type="ECO:0000256" key="4">
    <source>
        <dbReference type="ARBA" id="ARBA00023136"/>
    </source>
</evidence>
<keyword evidence="3 5" id="KW-1133">Transmembrane helix</keyword>
<organism evidence="7 8">
    <name type="scientific">Kitasatospora phosalacinea</name>
    <dbReference type="NCBI Taxonomy" id="2065"/>
    <lineage>
        <taxon>Bacteria</taxon>
        <taxon>Bacillati</taxon>
        <taxon>Actinomycetota</taxon>
        <taxon>Actinomycetes</taxon>
        <taxon>Kitasatosporales</taxon>
        <taxon>Streptomycetaceae</taxon>
        <taxon>Kitasatospora</taxon>
    </lineage>
</organism>
<feature type="transmembrane region" description="Helical" evidence="5">
    <location>
        <begin position="72"/>
        <end position="92"/>
    </location>
</feature>
<dbReference type="RefSeq" id="WP_285733760.1">
    <property type="nucleotide sequence ID" value="NZ_BSSA01000002.1"/>
</dbReference>
<reference evidence="7" key="1">
    <citation type="submission" date="2023-02" db="EMBL/GenBank/DDBJ databases">
        <title>Kitasatospora phosalacinea NBRC 14627.</title>
        <authorList>
            <person name="Ichikawa N."/>
            <person name="Sato H."/>
            <person name="Tonouchi N."/>
        </authorList>
    </citation>
    <scope>NUCLEOTIDE SEQUENCE</scope>
    <source>
        <strain evidence="7">NBRC 14627</strain>
    </source>
</reference>
<evidence type="ECO:0000313" key="8">
    <source>
        <dbReference type="Proteomes" id="UP001165041"/>
    </source>
</evidence>
<feature type="transmembrane region" description="Helical" evidence="5">
    <location>
        <begin position="147"/>
        <end position="167"/>
    </location>
</feature>
<dbReference type="GO" id="GO:0016020">
    <property type="term" value="C:membrane"/>
    <property type="evidence" value="ECO:0007669"/>
    <property type="project" value="UniProtKB-SubCell"/>
</dbReference>
<evidence type="ECO:0000313" key="7">
    <source>
        <dbReference type="EMBL" id="GLW68583.1"/>
    </source>
</evidence>
<proteinExistence type="predicted"/>
<feature type="transmembrane region" description="Helical" evidence="5">
    <location>
        <begin position="6"/>
        <end position="25"/>
    </location>
</feature>
<name>A0A9W6UZT8_9ACTN</name>
<keyword evidence="2 5" id="KW-0812">Transmembrane</keyword>
<dbReference type="GO" id="GO:0030416">
    <property type="term" value="P:methylamine metabolic process"/>
    <property type="evidence" value="ECO:0007669"/>
    <property type="project" value="InterPro"/>
</dbReference>
<keyword evidence="4 5" id="KW-0472">Membrane</keyword>
<evidence type="ECO:0000256" key="5">
    <source>
        <dbReference type="SAM" id="Phobius"/>
    </source>
</evidence>
<sequence>MNDQLLLVCRAVMTIVFAASVLGKVRSPGAFAAAVRVMRVVPARLAGPVAAAVPVLEAGLALAVWVPVLTAWAFGAAAVTLVAFTAALVAVLRRGIDASCSCFGISAAPVGPAQVVRNCVLLAFSSTGLATALAADGGAVPADHGKILLGILVAAPLSILLIFSEVLHEVFGRSTVK</sequence>
<dbReference type="InterPro" id="IPR009908">
    <property type="entry name" value="Methylamine_util_MauE"/>
</dbReference>
<gene>
    <name evidence="7" type="ORF">Kpho02_08820</name>
</gene>
<evidence type="ECO:0000256" key="1">
    <source>
        <dbReference type="ARBA" id="ARBA00004141"/>
    </source>
</evidence>
<dbReference type="Pfam" id="PF07291">
    <property type="entry name" value="MauE"/>
    <property type="match status" value="1"/>
</dbReference>
<dbReference type="Proteomes" id="UP001165041">
    <property type="component" value="Unassembled WGS sequence"/>
</dbReference>
<evidence type="ECO:0000259" key="6">
    <source>
        <dbReference type="Pfam" id="PF07291"/>
    </source>
</evidence>